<evidence type="ECO:0000256" key="6">
    <source>
        <dbReference type="ARBA" id="ARBA00023163"/>
    </source>
</evidence>
<reference evidence="9 10" key="2">
    <citation type="submission" date="2018-11" db="EMBL/GenBank/DDBJ databases">
        <authorList>
            <consortium name="Pathogen Informatics"/>
        </authorList>
    </citation>
    <scope>NUCLEOTIDE SEQUENCE [LARGE SCALE GENOMIC DNA]</scope>
</reference>
<evidence type="ECO:0000256" key="1">
    <source>
        <dbReference type="ARBA" id="ARBA00004123"/>
    </source>
</evidence>
<dbReference type="Pfam" id="PF11277">
    <property type="entry name" value="Med24_N"/>
    <property type="match status" value="2"/>
</dbReference>
<dbReference type="WBParaSite" id="BPAG_0000285301-mRNA-1">
    <property type="protein sequence ID" value="BPAG_0000285301-mRNA-1"/>
    <property type="gene ID" value="BPAG_0000285301"/>
</dbReference>
<evidence type="ECO:0000256" key="8">
    <source>
        <dbReference type="ARBA" id="ARBA00031960"/>
    </source>
</evidence>
<organism evidence="11">
    <name type="scientific">Brugia pahangi</name>
    <name type="common">Filarial nematode worm</name>
    <dbReference type="NCBI Taxonomy" id="6280"/>
    <lineage>
        <taxon>Eukaryota</taxon>
        <taxon>Metazoa</taxon>
        <taxon>Ecdysozoa</taxon>
        <taxon>Nematoda</taxon>
        <taxon>Chromadorea</taxon>
        <taxon>Rhabditida</taxon>
        <taxon>Spirurina</taxon>
        <taxon>Spiruromorpha</taxon>
        <taxon>Filarioidea</taxon>
        <taxon>Onchocercidae</taxon>
        <taxon>Brugia</taxon>
    </lineage>
</organism>
<gene>
    <name evidence="9" type="ORF">BPAG_LOCUS2823</name>
</gene>
<dbReference type="GO" id="GO:0016592">
    <property type="term" value="C:mediator complex"/>
    <property type="evidence" value="ECO:0007669"/>
    <property type="project" value="InterPro"/>
</dbReference>
<dbReference type="GO" id="GO:0003712">
    <property type="term" value="F:transcription coregulator activity"/>
    <property type="evidence" value="ECO:0007669"/>
    <property type="project" value="TreeGrafter"/>
</dbReference>
<keyword evidence="6" id="KW-0804">Transcription</keyword>
<dbReference type="Proteomes" id="UP000278627">
    <property type="component" value="Unassembled WGS sequence"/>
</dbReference>
<evidence type="ECO:0000256" key="4">
    <source>
        <dbReference type="ARBA" id="ARBA00023015"/>
    </source>
</evidence>
<keyword evidence="10" id="KW-1185">Reference proteome</keyword>
<protein>
    <recommendedName>
        <fullName evidence="3">Mediator of RNA polymerase II transcription subunit 24</fullName>
    </recommendedName>
    <alternativeName>
        <fullName evidence="8">Mediator complex subunit 24</fullName>
    </alternativeName>
</protein>
<evidence type="ECO:0000256" key="7">
    <source>
        <dbReference type="ARBA" id="ARBA00023242"/>
    </source>
</evidence>
<evidence type="ECO:0000313" key="11">
    <source>
        <dbReference type="WBParaSite" id="BPAG_0000285301-mRNA-1"/>
    </source>
</evidence>
<evidence type="ECO:0000256" key="5">
    <source>
        <dbReference type="ARBA" id="ARBA00023159"/>
    </source>
</evidence>
<evidence type="ECO:0000256" key="2">
    <source>
        <dbReference type="ARBA" id="ARBA00007864"/>
    </source>
</evidence>
<keyword evidence="7" id="KW-0539">Nucleus</keyword>
<dbReference type="STRING" id="6280.A0A0N4T3S3"/>
<proteinExistence type="inferred from homology"/>
<dbReference type="PANTHER" id="PTHR12898:SF1">
    <property type="entry name" value="MEDIATOR OF RNA POLYMERASE II TRANSCRIPTION SUBUNIT 24"/>
    <property type="match status" value="1"/>
</dbReference>
<dbReference type="PANTHER" id="PTHR12898">
    <property type="entry name" value="MEDIATOR OF RNA POLYMERASE II TRANSCRIPTION SUBUNIT 24"/>
    <property type="match status" value="1"/>
</dbReference>
<comment type="similarity">
    <text evidence="2">Belongs to the Mediator complex subunit 24 family.</text>
</comment>
<keyword evidence="5" id="KW-0010">Activator</keyword>
<reference evidence="11" key="1">
    <citation type="submission" date="2017-02" db="UniProtKB">
        <authorList>
            <consortium name="WormBaseParasite"/>
        </authorList>
    </citation>
    <scope>IDENTIFICATION</scope>
</reference>
<name>A0A0N4T3S3_BRUPA</name>
<comment type="subcellular location">
    <subcellularLocation>
        <location evidence="1">Nucleus</location>
    </subcellularLocation>
</comment>
<evidence type="ECO:0000313" key="9">
    <source>
        <dbReference type="EMBL" id="VDN84009.1"/>
    </source>
</evidence>
<dbReference type="GO" id="GO:0060261">
    <property type="term" value="P:positive regulation of transcription initiation by RNA polymerase II"/>
    <property type="evidence" value="ECO:0007669"/>
    <property type="project" value="TreeGrafter"/>
</dbReference>
<keyword evidence="4" id="KW-0805">Transcription regulation</keyword>
<sequence>MGVINEDKQQTDVSWVTSLVTRAHAEGLSSTEFGAVLKKRIITSGCNEQQCRAIASMLLRFATASVTPDQRMLSCLEALVKAEVLRWAVFIEVIAEFRQFSREYCIEALATILRNSVPLLKCNYTSEKECLELSGSLMTVLNWCLLALEYSLKNENKRSTQALIHCACAYANSKFVRALLYIHEHIGAESVNYVVEAAVSFAQSYPDCEELKTMIEALQQFGASPAERIEDNLGGLVKQSHPAILTLVSVFEGFRMTKKVDQMADFFFELAEILEFPFPKMFEDMIRASLLIMLDAKESLGEELVASQAFYYVKLPQIVKHLLLLGAPLDDLITALDTICDNKTLLNQVDMKTKTNTFQHLLEQMAAAGVIDESVLKNLLEKRSQYWPELFQMLAQTSTTPVHQPLILRANSAKMAVDKILRQPNNAVINVLLKLASGSGGLFTFDSVCASFCADGNLTYFSSKLAMINGQSERPAEGLDMDDERQRALAFNLSFILLTRIRFIYDDLRPSELVNGTVRGMDNTQSCFYKFASQYGWTAADSCSLSNAYTNEQKATFVDRVNMLKRAQPFWDPRTVNYAELVDFVPVIGEILLDDFRMTKFENYEHLHENIKNVLHAFRDDANFMIVCLVQWMCSQPVTNPRQSLVKSFIRALEYPHQLNHTQQERMVLTSATCRRTLDDLSICDRLRDPRFTWIINCAKRKLPTVPFTLPATNAQSSDAEMLKQAFTYARQQAWGSPNVLQLVDRCNKAGVVENWCMVWLNAMLKLSTNDEMLCASELCLAAGIMSPVPCMLSFARSITEYIFEQNVDFGCVEPKALVSARFLVHCLQLAMHAYWRQQKERQTRIVRGDCAERKRSDDDDDAEADQGNPVERSVLVIFEKFVRETRAGHLKSTITFIYHFVVSLATAPQNAATRRIIELLPHDLMLNLARLDPQTFNLDLYLPLINLCDVTSTKRALQFTCLLRKLGACRWVTPSPKSTRYLRRGTAQLSVPKRKNYAVGESQLETATRVSHCPQVQWADLTVEYSPS</sequence>
<evidence type="ECO:0000256" key="3">
    <source>
        <dbReference type="ARBA" id="ARBA00019693"/>
    </source>
</evidence>
<dbReference type="EMBL" id="UZAD01000537">
    <property type="protein sequence ID" value="VDN84009.1"/>
    <property type="molecule type" value="Genomic_DNA"/>
</dbReference>
<evidence type="ECO:0000313" key="10">
    <source>
        <dbReference type="Proteomes" id="UP000278627"/>
    </source>
</evidence>
<dbReference type="AlphaFoldDB" id="A0A0N4T3S3"/>
<dbReference type="InterPro" id="IPR021429">
    <property type="entry name" value="Mediator_Med24"/>
</dbReference>
<accession>A0A0N4T3S3</accession>